<dbReference type="SUPFAM" id="SSF54106">
    <property type="entry name" value="LysM domain"/>
    <property type="match status" value="1"/>
</dbReference>
<dbReference type="SMART" id="SM00257">
    <property type="entry name" value="LysM"/>
    <property type="match status" value="1"/>
</dbReference>
<dbReference type="Gene3D" id="3.10.350.10">
    <property type="entry name" value="LysM domain"/>
    <property type="match status" value="1"/>
</dbReference>
<evidence type="ECO:0000313" key="3">
    <source>
        <dbReference type="EMBL" id="SOB87667.1"/>
    </source>
</evidence>
<accession>A0A285R5Q4</accession>
<keyword evidence="4" id="KW-1185">Reference proteome</keyword>
<name>A0A285R5Q4_9SPHN</name>
<dbReference type="InterPro" id="IPR036779">
    <property type="entry name" value="LysM_dom_sf"/>
</dbReference>
<evidence type="ECO:0000313" key="4">
    <source>
        <dbReference type="Proteomes" id="UP000219494"/>
    </source>
</evidence>
<dbReference type="Pfam" id="PF01476">
    <property type="entry name" value="LysM"/>
    <property type="match status" value="1"/>
</dbReference>
<dbReference type="SUPFAM" id="SSF48452">
    <property type="entry name" value="TPR-like"/>
    <property type="match status" value="1"/>
</dbReference>
<dbReference type="PROSITE" id="PS51257">
    <property type="entry name" value="PROKAR_LIPOPROTEIN"/>
    <property type="match status" value="1"/>
</dbReference>
<reference evidence="3 4" key="1">
    <citation type="submission" date="2017-07" db="EMBL/GenBank/DDBJ databases">
        <authorList>
            <person name="Sun Z.S."/>
            <person name="Albrecht U."/>
            <person name="Echele G."/>
            <person name="Lee C.C."/>
        </authorList>
    </citation>
    <scope>NUCLEOTIDE SEQUENCE [LARGE SCALE GENOMIC DNA]</scope>
    <source>
        <strain evidence="3 4">CGMCC 1.12672</strain>
    </source>
</reference>
<dbReference type="OrthoDB" id="7473956at2"/>
<dbReference type="Proteomes" id="UP000219494">
    <property type="component" value="Unassembled WGS sequence"/>
</dbReference>
<dbReference type="EMBL" id="OBMI01000003">
    <property type="protein sequence ID" value="SOB87667.1"/>
    <property type="molecule type" value="Genomic_DNA"/>
</dbReference>
<proteinExistence type="predicted"/>
<feature type="compositionally biased region" description="Basic and acidic residues" evidence="1">
    <location>
        <begin position="148"/>
        <end position="165"/>
    </location>
</feature>
<feature type="region of interest" description="Disordered" evidence="1">
    <location>
        <begin position="137"/>
        <end position="189"/>
    </location>
</feature>
<evidence type="ECO:0000256" key="1">
    <source>
        <dbReference type="SAM" id="MobiDB-lite"/>
    </source>
</evidence>
<dbReference type="Pfam" id="PF13432">
    <property type="entry name" value="TPR_16"/>
    <property type="match status" value="1"/>
</dbReference>
<dbReference type="CDD" id="cd00118">
    <property type="entry name" value="LysM"/>
    <property type="match status" value="1"/>
</dbReference>
<dbReference type="AlphaFoldDB" id="A0A285R5Q4"/>
<dbReference type="RefSeq" id="WP_097064634.1">
    <property type="nucleotide sequence ID" value="NZ_OBMI01000003.1"/>
</dbReference>
<organism evidence="3 4">
    <name type="scientific">Sphingomonas guangdongensis</name>
    <dbReference type="NCBI Taxonomy" id="1141890"/>
    <lineage>
        <taxon>Bacteria</taxon>
        <taxon>Pseudomonadati</taxon>
        <taxon>Pseudomonadota</taxon>
        <taxon>Alphaproteobacteria</taxon>
        <taxon>Sphingomonadales</taxon>
        <taxon>Sphingomonadaceae</taxon>
        <taxon>Sphingomonas</taxon>
    </lineage>
</organism>
<feature type="domain" description="LysM" evidence="2">
    <location>
        <begin position="93"/>
        <end position="140"/>
    </location>
</feature>
<dbReference type="InterPro" id="IPR011990">
    <property type="entry name" value="TPR-like_helical_dom_sf"/>
</dbReference>
<sequence length="247" mass="25966">MTSYLRATVAVLALSVAACSGKPERPGNLPAPSAPTAESGVDQVQALLIAGDVDDARKLLRQLLKREPLNASALLLRDSIERDPEELLGPTSYPYTVKAGDTVPALAQRLLGNRLKAYQLGRYNKLTAPFALTPGQVLRIPGTAPRPDPVRRADPAPSRSPDRPATRPAPKAAAPKPPVAAKPGPRAANPALSRQLRTAGLAALNSGKVEQAVGLLRRAAAADPGNPLVARDLARAERIAATVRARR</sequence>
<protein>
    <submittedName>
        <fullName evidence="3">Tetratricopeptide repeat-containing protein</fullName>
    </submittedName>
</protein>
<evidence type="ECO:0000259" key="2">
    <source>
        <dbReference type="PROSITE" id="PS51782"/>
    </source>
</evidence>
<dbReference type="PROSITE" id="PS51782">
    <property type="entry name" value="LYSM"/>
    <property type="match status" value="1"/>
</dbReference>
<dbReference type="InterPro" id="IPR018392">
    <property type="entry name" value="LysM"/>
</dbReference>
<gene>
    <name evidence="3" type="ORF">SAMN06297144_2803</name>
</gene>